<dbReference type="AlphaFoldDB" id="A0AAV4H9X9"/>
<accession>A0AAV4H9X9</accession>
<feature type="signal peptide" evidence="1">
    <location>
        <begin position="1"/>
        <end position="18"/>
    </location>
</feature>
<evidence type="ECO:0000313" key="2">
    <source>
        <dbReference type="EMBL" id="GFR93561.1"/>
    </source>
</evidence>
<keyword evidence="1" id="KW-0732">Signal</keyword>
<organism evidence="2 3">
    <name type="scientific">Elysia marginata</name>
    <dbReference type="NCBI Taxonomy" id="1093978"/>
    <lineage>
        <taxon>Eukaryota</taxon>
        <taxon>Metazoa</taxon>
        <taxon>Spiralia</taxon>
        <taxon>Lophotrochozoa</taxon>
        <taxon>Mollusca</taxon>
        <taxon>Gastropoda</taxon>
        <taxon>Heterobranchia</taxon>
        <taxon>Euthyneura</taxon>
        <taxon>Panpulmonata</taxon>
        <taxon>Sacoglossa</taxon>
        <taxon>Placobranchoidea</taxon>
        <taxon>Plakobranchidae</taxon>
        <taxon>Elysia</taxon>
    </lineage>
</organism>
<keyword evidence="3" id="KW-1185">Reference proteome</keyword>
<proteinExistence type="predicted"/>
<protein>
    <recommendedName>
        <fullName evidence="4">SXP/RAL-2 family protein Ani s 5-like cation-binding domain-containing protein</fullName>
    </recommendedName>
</protein>
<gene>
    <name evidence="2" type="ORF">ElyMa_006228700</name>
</gene>
<sequence length="300" mass="33597">MKLTVFVAFVAAITVVNGASIEKRQFRDLFRNITAFGRDTFSDLLDLASKTWDDLVQKIDDYDIESRFADIKDKVRERYGDHIDRITNVKFDDIAKAAKDIIKDARDVLNLDDIAAKIRKALGSKVDLSDVSDDDITQIAQGVEDDVEAVGTDNGDAVGKRGLRDDLRAAYRNVTAFGRDTFSDLFDLASRGWKNLKQKIQDYDIKGRYATIKQKVKVRYGDFIDRISELKFEHIVKATKDIVKDAADVLRVDRIVGKVRSLLGKDVDNIPDDEIADIVKTVEDDASSDPILDVAVTGGF</sequence>
<feature type="chain" id="PRO_5043338076" description="SXP/RAL-2 family protein Ani s 5-like cation-binding domain-containing protein" evidence="1">
    <location>
        <begin position="19"/>
        <end position="300"/>
    </location>
</feature>
<evidence type="ECO:0008006" key="4">
    <source>
        <dbReference type="Google" id="ProtNLM"/>
    </source>
</evidence>
<name>A0AAV4H9X9_9GAST</name>
<dbReference type="EMBL" id="BMAT01012505">
    <property type="protein sequence ID" value="GFR93561.1"/>
    <property type="molecule type" value="Genomic_DNA"/>
</dbReference>
<dbReference type="Proteomes" id="UP000762676">
    <property type="component" value="Unassembled WGS sequence"/>
</dbReference>
<comment type="caution">
    <text evidence="2">The sequence shown here is derived from an EMBL/GenBank/DDBJ whole genome shotgun (WGS) entry which is preliminary data.</text>
</comment>
<reference evidence="2 3" key="1">
    <citation type="journal article" date="2021" name="Elife">
        <title>Chloroplast acquisition without the gene transfer in kleptoplastic sea slugs, Plakobranchus ocellatus.</title>
        <authorList>
            <person name="Maeda T."/>
            <person name="Takahashi S."/>
            <person name="Yoshida T."/>
            <person name="Shimamura S."/>
            <person name="Takaki Y."/>
            <person name="Nagai Y."/>
            <person name="Toyoda A."/>
            <person name="Suzuki Y."/>
            <person name="Arimoto A."/>
            <person name="Ishii H."/>
            <person name="Satoh N."/>
            <person name="Nishiyama T."/>
            <person name="Hasebe M."/>
            <person name="Maruyama T."/>
            <person name="Minagawa J."/>
            <person name="Obokata J."/>
            <person name="Shigenobu S."/>
        </authorList>
    </citation>
    <scope>NUCLEOTIDE SEQUENCE [LARGE SCALE GENOMIC DNA]</scope>
</reference>
<evidence type="ECO:0000313" key="3">
    <source>
        <dbReference type="Proteomes" id="UP000762676"/>
    </source>
</evidence>
<evidence type="ECO:0000256" key="1">
    <source>
        <dbReference type="SAM" id="SignalP"/>
    </source>
</evidence>